<keyword evidence="1" id="KW-0472">Membrane</keyword>
<name>A0AAP2E2Y1_9BACT</name>
<dbReference type="InterPro" id="IPR000326">
    <property type="entry name" value="PAP2/HPO"/>
</dbReference>
<evidence type="ECO:0000313" key="3">
    <source>
        <dbReference type="EMBL" id="MBT1712088.1"/>
    </source>
</evidence>
<gene>
    <name evidence="3" type="ORF">KK062_27855</name>
</gene>
<feature type="transmembrane region" description="Helical" evidence="1">
    <location>
        <begin position="160"/>
        <end position="181"/>
    </location>
</feature>
<dbReference type="SMART" id="SM00014">
    <property type="entry name" value="acidPPc"/>
    <property type="match status" value="1"/>
</dbReference>
<dbReference type="CDD" id="cd03395">
    <property type="entry name" value="PAP2_like_4"/>
    <property type="match status" value="1"/>
</dbReference>
<reference evidence="3 4" key="1">
    <citation type="submission" date="2021-05" db="EMBL/GenBank/DDBJ databases">
        <title>A Polyphasic approach of four new species of the genus Ohtaekwangia: Ohtaekwangia histidinii sp. nov., Ohtaekwangia cretensis sp. nov., Ohtaekwangia indiensis sp. nov., Ohtaekwangia reichenbachii sp. nov. from diverse environment.</title>
        <authorList>
            <person name="Octaviana S."/>
        </authorList>
    </citation>
    <scope>NUCLEOTIDE SEQUENCE [LARGE SCALE GENOMIC DNA]</scope>
    <source>
        <strain evidence="3 4">PWU5</strain>
    </source>
</reference>
<proteinExistence type="predicted"/>
<feature type="transmembrane region" description="Helical" evidence="1">
    <location>
        <begin position="30"/>
        <end position="48"/>
    </location>
</feature>
<dbReference type="SUPFAM" id="SSF48317">
    <property type="entry name" value="Acid phosphatase/Vanadium-dependent haloperoxidase"/>
    <property type="match status" value="1"/>
</dbReference>
<dbReference type="Gene3D" id="1.20.144.10">
    <property type="entry name" value="Phosphatidic acid phosphatase type 2/haloperoxidase"/>
    <property type="match status" value="2"/>
</dbReference>
<keyword evidence="1" id="KW-0812">Transmembrane</keyword>
<keyword evidence="4" id="KW-1185">Reference proteome</keyword>
<dbReference type="PANTHER" id="PTHR14969:SF13">
    <property type="entry name" value="AT30094P"/>
    <property type="match status" value="1"/>
</dbReference>
<dbReference type="Pfam" id="PF01569">
    <property type="entry name" value="PAP2"/>
    <property type="match status" value="1"/>
</dbReference>
<feature type="transmembrane region" description="Helical" evidence="1">
    <location>
        <begin position="134"/>
        <end position="154"/>
    </location>
</feature>
<sequence length="194" mass="22041">MEQLVEWDKALFLYLNGQHIPWLDPVMMVLSHRLTWVPLYLLLLVFIVRRHGRESWVPVVGIIITILLADQVCSSILKPIFARPRPSHEPSLDGLVHIVDGYRGGRYGFASSHAANTFGLAMFFVLRYRRVWKWTWLLFPWAAVVTYSRIYLGVHYPGDVMVGALIGILAAYAGMGTCRLLKKALHGRRPTSAA</sequence>
<evidence type="ECO:0000313" key="4">
    <source>
        <dbReference type="Proteomes" id="UP001319080"/>
    </source>
</evidence>
<accession>A0AAP2E2Y1</accession>
<evidence type="ECO:0000259" key="2">
    <source>
        <dbReference type="SMART" id="SM00014"/>
    </source>
</evidence>
<organism evidence="3 4">
    <name type="scientific">Dawidia cretensis</name>
    <dbReference type="NCBI Taxonomy" id="2782350"/>
    <lineage>
        <taxon>Bacteria</taxon>
        <taxon>Pseudomonadati</taxon>
        <taxon>Bacteroidota</taxon>
        <taxon>Cytophagia</taxon>
        <taxon>Cytophagales</taxon>
        <taxon>Chryseotaleaceae</taxon>
        <taxon>Dawidia</taxon>
    </lineage>
</organism>
<dbReference type="RefSeq" id="WP_254087657.1">
    <property type="nucleotide sequence ID" value="NZ_JAHESE010000049.1"/>
</dbReference>
<dbReference type="PANTHER" id="PTHR14969">
    <property type="entry name" value="SPHINGOSINE-1-PHOSPHATE PHOSPHOHYDROLASE"/>
    <property type="match status" value="1"/>
</dbReference>
<keyword evidence="1" id="KW-1133">Transmembrane helix</keyword>
<feature type="domain" description="Phosphatidic acid phosphatase type 2/haloperoxidase" evidence="2">
    <location>
        <begin position="59"/>
        <end position="175"/>
    </location>
</feature>
<feature type="transmembrane region" description="Helical" evidence="1">
    <location>
        <begin position="55"/>
        <end position="77"/>
    </location>
</feature>
<dbReference type="InterPro" id="IPR036938">
    <property type="entry name" value="PAP2/HPO_sf"/>
</dbReference>
<dbReference type="EMBL" id="JAHESE010000049">
    <property type="protein sequence ID" value="MBT1712088.1"/>
    <property type="molecule type" value="Genomic_DNA"/>
</dbReference>
<evidence type="ECO:0000256" key="1">
    <source>
        <dbReference type="SAM" id="Phobius"/>
    </source>
</evidence>
<comment type="caution">
    <text evidence="3">The sequence shown here is derived from an EMBL/GenBank/DDBJ whole genome shotgun (WGS) entry which is preliminary data.</text>
</comment>
<dbReference type="Proteomes" id="UP001319080">
    <property type="component" value="Unassembled WGS sequence"/>
</dbReference>
<dbReference type="AlphaFoldDB" id="A0AAP2E2Y1"/>
<protein>
    <submittedName>
        <fullName evidence="3">Phosphatase PAP2 family protein</fullName>
    </submittedName>
</protein>
<feature type="transmembrane region" description="Helical" evidence="1">
    <location>
        <begin position="107"/>
        <end position="127"/>
    </location>
</feature>